<accession>A0A8J2KH13</accession>
<feature type="non-terminal residue" evidence="2">
    <location>
        <position position="1"/>
    </location>
</feature>
<dbReference type="Proteomes" id="UP000708208">
    <property type="component" value="Unassembled WGS sequence"/>
</dbReference>
<reference evidence="2" key="1">
    <citation type="submission" date="2021-06" db="EMBL/GenBank/DDBJ databases">
        <authorList>
            <person name="Hodson N. C."/>
            <person name="Mongue J. A."/>
            <person name="Jaron S. K."/>
        </authorList>
    </citation>
    <scope>NUCLEOTIDE SEQUENCE</scope>
</reference>
<dbReference type="AlphaFoldDB" id="A0A8J2KH13"/>
<proteinExistence type="predicted"/>
<evidence type="ECO:0000313" key="3">
    <source>
        <dbReference type="Proteomes" id="UP000708208"/>
    </source>
</evidence>
<evidence type="ECO:0000256" key="1">
    <source>
        <dbReference type="SAM" id="MobiDB-lite"/>
    </source>
</evidence>
<evidence type="ECO:0000313" key="2">
    <source>
        <dbReference type="EMBL" id="CAG7784712.1"/>
    </source>
</evidence>
<comment type="caution">
    <text evidence="2">The sequence shown here is derived from an EMBL/GenBank/DDBJ whole genome shotgun (WGS) entry which is preliminary data.</text>
</comment>
<protein>
    <submittedName>
        <fullName evidence="2">Uncharacterized protein</fullName>
    </submittedName>
</protein>
<sequence length="33" mass="3942">THVRTARHGHHHHHGNDKKKHKDYTGKPSNIYF</sequence>
<name>A0A8J2KH13_9HEXA</name>
<organism evidence="2 3">
    <name type="scientific">Allacma fusca</name>
    <dbReference type="NCBI Taxonomy" id="39272"/>
    <lineage>
        <taxon>Eukaryota</taxon>
        <taxon>Metazoa</taxon>
        <taxon>Ecdysozoa</taxon>
        <taxon>Arthropoda</taxon>
        <taxon>Hexapoda</taxon>
        <taxon>Collembola</taxon>
        <taxon>Symphypleona</taxon>
        <taxon>Sminthuridae</taxon>
        <taxon>Allacma</taxon>
    </lineage>
</organism>
<keyword evidence="3" id="KW-1185">Reference proteome</keyword>
<dbReference type="EMBL" id="CAJVCH010281057">
    <property type="protein sequence ID" value="CAG7784712.1"/>
    <property type="molecule type" value="Genomic_DNA"/>
</dbReference>
<feature type="compositionally biased region" description="Basic residues" evidence="1">
    <location>
        <begin position="1"/>
        <end position="22"/>
    </location>
</feature>
<gene>
    <name evidence="2" type="ORF">AFUS01_LOCUS23381</name>
</gene>
<feature type="region of interest" description="Disordered" evidence="1">
    <location>
        <begin position="1"/>
        <end position="33"/>
    </location>
</feature>